<name>A0A1I6IMK0_9FLAO</name>
<protein>
    <submittedName>
        <fullName evidence="3">Response regulator receiver domain-containing protein</fullName>
    </submittedName>
</protein>
<evidence type="ECO:0000313" key="3">
    <source>
        <dbReference type="EMBL" id="SFR67997.1"/>
    </source>
</evidence>
<dbReference type="PANTHER" id="PTHR43228:SF1">
    <property type="entry name" value="TWO-COMPONENT RESPONSE REGULATOR ARR22"/>
    <property type="match status" value="1"/>
</dbReference>
<dbReference type="InterPro" id="IPR001789">
    <property type="entry name" value="Sig_transdc_resp-reg_receiver"/>
</dbReference>
<dbReference type="InterPro" id="IPR011006">
    <property type="entry name" value="CheY-like_superfamily"/>
</dbReference>
<gene>
    <name evidence="3" type="ORF">SAMN04488010_1957</name>
</gene>
<dbReference type="STRING" id="440514.SAMN04488010_1957"/>
<dbReference type="GO" id="GO:0000160">
    <property type="term" value="P:phosphorelay signal transduction system"/>
    <property type="evidence" value="ECO:0007669"/>
    <property type="project" value="InterPro"/>
</dbReference>
<accession>A0A1I6IMK0</accession>
<dbReference type="SUPFAM" id="SSF52172">
    <property type="entry name" value="CheY-like"/>
    <property type="match status" value="1"/>
</dbReference>
<proteinExistence type="predicted"/>
<evidence type="ECO:0000259" key="2">
    <source>
        <dbReference type="PROSITE" id="PS50110"/>
    </source>
</evidence>
<dbReference type="Proteomes" id="UP000199462">
    <property type="component" value="Unassembled WGS sequence"/>
</dbReference>
<keyword evidence="1" id="KW-0597">Phosphoprotein</keyword>
<keyword evidence="4" id="KW-1185">Reference proteome</keyword>
<evidence type="ECO:0000256" key="1">
    <source>
        <dbReference type="PROSITE-ProRule" id="PRU00169"/>
    </source>
</evidence>
<dbReference type="Gene3D" id="3.40.50.2300">
    <property type="match status" value="1"/>
</dbReference>
<sequence length="129" mass="14735">MMIKILIIEDDEITNFITKTNLEKLGYKNIAVALNGQEGLDYLKNNTCPDLILLDINMPILDGWDFLEATTRLNLGVKIPVVIITSSIRFEDRSNAELYSNVIDYMEKPINFEELNNLLANLKTKKIES</sequence>
<dbReference type="EMBL" id="FOYX01000001">
    <property type="protein sequence ID" value="SFR67997.1"/>
    <property type="molecule type" value="Genomic_DNA"/>
</dbReference>
<dbReference type="Pfam" id="PF00072">
    <property type="entry name" value="Response_reg"/>
    <property type="match status" value="1"/>
</dbReference>
<dbReference type="InterPro" id="IPR052048">
    <property type="entry name" value="ST_Response_Regulator"/>
</dbReference>
<evidence type="ECO:0000313" key="4">
    <source>
        <dbReference type="Proteomes" id="UP000199462"/>
    </source>
</evidence>
<dbReference type="AlphaFoldDB" id="A0A1I6IMK0"/>
<dbReference type="PANTHER" id="PTHR43228">
    <property type="entry name" value="TWO-COMPONENT RESPONSE REGULATOR"/>
    <property type="match status" value="1"/>
</dbReference>
<feature type="domain" description="Response regulatory" evidence="2">
    <location>
        <begin position="4"/>
        <end position="123"/>
    </location>
</feature>
<dbReference type="SMART" id="SM00448">
    <property type="entry name" value="REC"/>
    <property type="match status" value="1"/>
</dbReference>
<reference evidence="4" key="1">
    <citation type="submission" date="2016-10" db="EMBL/GenBank/DDBJ databases">
        <authorList>
            <person name="Varghese N."/>
            <person name="Submissions S."/>
        </authorList>
    </citation>
    <scope>NUCLEOTIDE SEQUENCE [LARGE SCALE GENOMIC DNA]</scope>
    <source>
        <strain evidence="4">DSM 19891</strain>
    </source>
</reference>
<feature type="modified residue" description="4-aspartylphosphate" evidence="1">
    <location>
        <position position="55"/>
    </location>
</feature>
<organism evidence="3 4">
    <name type="scientific">Maribacter stanieri</name>
    <dbReference type="NCBI Taxonomy" id="440514"/>
    <lineage>
        <taxon>Bacteria</taxon>
        <taxon>Pseudomonadati</taxon>
        <taxon>Bacteroidota</taxon>
        <taxon>Flavobacteriia</taxon>
        <taxon>Flavobacteriales</taxon>
        <taxon>Flavobacteriaceae</taxon>
        <taxon>Maribacter</taxon>
    </lineage>
</organism>
<dbReference type="PROSITE" id="PS50110">
    <property type="entry name" value="RESPONSE_REGULATORY"/>
    <property type="match status" value="1"/>
</dbReference>